<protein>
    <submittedName>
        <fullName evidence="1">Uncharacterized protein</fullName>
    </submittedName>
</protein>
<accession>A0ABS2BQK5</accession>
<keyword evidence="2" id="KW-1185">Reference proteome</keyword>
<proteinExistence type="predicted"/>
<gene>
    <name evidence="1" type="ORF">JMJ54_18720</name>
</gene>
<sequence length="131" mass="14667">MSNPLPLFTDIPRYGADDDTEQAWQWFHAVCQLVAAELAAQRPGTLALVDDGDEVYWLTEQNGFRHLACAPTHDGEVVIAAAARVADLAGFGVDELNYKRETLTRWLMDQTTMRVGDARLLRLPPVQRNDD</sequence>
<organism evidence="1 2">
    <name type="scientific">Jeongeupia naejangsanensis</name>
    <dbReference type="NCBI Taxonomy" id="613195"/>
    <lineage>
        <taxon>Bacteria</taxon>
        <taxon>Pseudomonadati</taxon>
        <taxon>Pseudomonadota</taxon>
        <taxon>Betaproteobacteria</taxon>
        <taxon>Neisseriales</taxon>
        <taxon>Chitinibacteraceae</taxon>
        <taxon>Jeongeupia</taxon>
    </lineage>
</organism>
<reference evidence="1 2" key="1">
    <citation type="submission" date="2021-01" db="EMBL/GenBank/DDBJ databases">
        <title>Draft Genome Sequence and Polyhydroxyalkanoate Biosynthetic Potential of Jeongeupia naejangsanensis Type Strain DSM 24253.</title>
        <authorList>
            <person name="Turrini P."/>
            <person name="Artuso I."/>
            <person name="Lugli G.A."/>
            <person name="Frangipani E."/>
            <person name="Ventura M."/>
            <person name="Visca P."/>
        </authorList>
    </citation>
    <scope>NUCLEOTIDE SEQUENCE [LARGE SCALE GENOMIC DNA]</scope>
    <source>
        <strain evidence="1 2">DSM 24253</strain>
    </source>
</reference>
<name>A0ABS2BQK5_9NEIS</name>
<dbReference type="EMBL" id="JAESND010000016">
    <property type="protein sequence ID" value="MBM3117873.1"/>
    <property type="molecule type" value="Genomic_DNA"/>
</dbReference>
<evidence type="ECO:0000313" key="2">
    <source>
        <dbReference type="Proteomes" id="UP000809431"/>
    </source>
</evidence>
<dbReference type="RefSeq" id="WP_203540051.1">
    <property type="nucleotide sequence ID" value="NZ_JAESND010000016.1"/>
</dbReference>
<comment type="caution">
    <text evidence="1">The sequence shown here is derived from an EMBL/GenBank/DDBJ whole genome shotgun (WGS) entry which is preliminary data.</text>
</comment>
<dbReference type="Proteomes" id="UP000809431">
    <property type="component" value="Unassembled WGS sequence"/>
</dbReference>
<evidence type="ECO:0000313" key="1">
    <source>
        <dbReference type="EMBL" id="MBM3117873.1"/>
    </source>
</evidence>